<dbReference type="EMBL" id="JAFEUF010000043">
    <property type="protein sequence ID" value="MBM7054506.1"/>
    <property type="molecule type" value="Genomic_DNA"/>
</dbReference>
<dbReference type="RefSeq" id="WP_205082658.1">
    <property type="nucleotide sequence ID" value="NZ_JAFEUF010000043.1"/>
</dbReference>
<protein>
    <submittedName>
        <fullName evidence="2">Uncharacterized protein</fullName>
    </submittedName>
</protein>
<name>A0ABS2HU05_9ACTN</name>
<accession>A0ABS2HU05</accession>
<evidence type="ECO:0000313" key="2">
    <source>
        <dbReference type="EMBL" id="MBM7054506.1"/>
    </source>
</evidence>
<sequence>MIFPLTVDRILADRPRAEFGRSVLTVAAPGGTHVVLGGHDPQGSADGYPIGVYAAPAPGADTSALQAHPPALQWLRTGWRLRAAAFHPTLPLLVLGTGSYDGGYFFEGELVLLDLATGEHRHLFEEGCRREVRSLEWTDARTLRILLAPYDDWEDRAAWREGHRVDLVRPDWRTVPAHSVRDTELTGPRVPAALPEPTPAVAAPDTEEPRPGEIRSLTVLPDGDILLTADHVLLERWSARGQRRWSVPADPDLGGGRTSVALPEGHSAWVETLGPRHGDSGTFLRIDLSDGTERERLTTPGPAALVTTSEGPLLVPMCAGYGERARSRFRHGPHAIFRDIAGSPCVCDCPWDDDEDCDCRCGCPACAVQGPDAEVWLTTVDTHHTRHPADLALPAAVRCRRLFPWSWEPGETHSGGPGVGVGETDLIMATVRHDGRADLPVQGFVTRRSVAEGSTGIPSWIFPVDRTPTALDIDPATDTVLVTLSSGELIALEATTGAFLARGHVLVRGVPVIPTAVTVIGPGRILLGTSDARVLICCLKPT</sequence>
<feature type="region of interest" description="Disordered" evidence="1">
    <location>
        <begin position="180"/>
        <end position="210"/>
    </location>
</feature>
<proteinExistence type="predicted"/>
<gene>
    <name evidence="2" type="ORF">JS521_11690</name>
</gene>
<organism evidence="2 3">
    <name type="scientific">Streptomyces durocortorensis</name>
    <dbReference type="NCBI Taxonomy" id="2811104"/>
    <lineage>
        <taxon>Bacteria</taxon>
        <taxon>Bacillati</taxon>
        <taxon>Actinomycetota</taxon>
        <taxon>Actinomycetes</taxon>
        <taxon>Kitasatosporales</taxon>
        <taxon>Streptomycetaceae</taxon>
        <taxon>Streptomyces</taxon>
    </lineage>
</organism>
<dbReference type="SUPFAM" id="SSF50998">
    <property type="entry name" value="Quinoprotein alcohol dehydrogenase-like"/>
    <property type="match status" value="1"/>
</dbReference>
<evidence type="ECO:0000256" key="1">
    <source>
        <dbReference type="SAM" id="MobiDB-lite"/>
    </source>
</evidence>
<keyword evidence="3" id="KW-1185">Reference proteome</keyword>
<comment type="caution">
    <text evidence="2">The sequence shown here is derived from an EMBL/GenBank/DDBJ whole genome shotgun (WGS) entry which is preliminary data.</text>
</comment>
<reference evidence="2 3" key="1">
    <citation type="submission" date="2021-02" db="EMBL/GenBank/DDBJ databases">
        <title>Genome Streptomyces sp. RHZ10.</title>
        <authorList>
            <person name="Besaury L."/>
        </authorList>
    </citation>
    <scope>NUCLEOTIDE SEQUENCE [LARGE SCALE GENOMIC DNA]</scope>
    <source>
        <strain evidence="2 3">RHZ10</strain>
    </source>
</reference>
<dbReference type="Proteomes" id="UP000712045">
    <property type="component" value="Unassembled WGS sequence"/>
</dbReference>
<evidence type="ECO:0000313" key="3">
    <source>
        <dbReference type="Proteomes" id="UP000712045"/>
    </source>
</evidence>
<dbReference type="InterPro" id="IPR011047">
    <property type="entry name" value="Quinoprotein_ADH-like_sf"/>
</dbReference>